<dbReference type="AlphaFoldDB" id="W9QM95"/>
<evidence type="ECO:0000256" key="15">
    <source>
        <dbReference type="RuleBase" id="RU004241"/>
    </source>
</evidence>
<dbReference type="EC" id="1.11.1.7" evidence="3"/>
<dbReference type="PRINTS" id="PR00461">
    <property type="entry name" value="PLPEROXIDASE"/>
</dbReference>
<keyword evidence="8" id="KW-0560">Oxidoreductase</keyword>
<feature type="binding site" evidence="13">
    <location>
        <position position="147"/>
    </location>
    <ligand>
        <name>Ca(2+)</name>
        <dbReference type="ChEBI" id="CHEBI:29108"/>
        <label>2</label>
    </ligand>
</feature>
<evidence type="ECO:0000256" key="8">
    <source>
        <dbReference type="ARBA" id="ARBA00023002"/>
    </source>
</evidence>
<keyword evidence="6 13" id="KW-0479">Metal-binding</keyword>
<dbReference type="PROSITE" id="PS50873">
    <property type="entry name" value="PEROXIDASE_4"/>
    <property type="match status" value="1"/>
</dbReference>
<keyword evidence="4 18" id="KW-0575">Peroxidase</keyword>
<evidence type="ECO:0000256" key="12">
    <source>
        <dbReference type="PIRSR" id="PIRSR600823-2"/>
    </source>
</evidence>
<comment type="cofactor">
    <cofactor evidence="13">
        <name>heme b</name>
        <dbReference type="ChEBI" id="CHEBI:60344"/>
    </cofactor>
    <text evidence="13">Binds 1 heme b (iron(II)-protoporphyrin IX) group per subunit.</text>
</comment>
<evidence type="ECO:0000256" key="6">
    <source>
        <dbReference type="ARBA" id="ARBA00022723"/>
    </source>
</evidence>
<comment type="similarity">
    <text evidence="15">Belongs to the peroxidase family.</text>
</comment>
<feature type="binding site" evidence="13">
    <location>
        <position position="200"/>
    </location>
    <ligand>
        <name>Ca(2+)</name>
        <dbReference type="ChEBI" id="CHEBI:29108"/>
        <label>2</label>
    </ligand>
</feature>
<proteinExistence type="inferred from homology"/>
<evidence type="ECO:0000256" key="9">
    <source>
        <dbReference type="ARBA" id="ARBA00023004"/>
    </source>
</evidence>
<dbReference type="Gene3D" id="1.10.420.10">
    <property type="entry name" value="Peroxidase, domain 2"/>
    <property type="match status" value="1"/>
</dbReference>
<sequence length="272" mass="29277">MPESAFYDKKRSDQGGGEGTPHGRGCDASILLDDTSDFTGEKTAAPNIKSVRGFEVIDTIKSQLESICPGVVSCADILAVAARDSVVTLGGPSWTVQLGRRDSMTASFSGANTELPSPIFNLSDLITTFSLKGFTVNEMVALSGAHTTGQARCVFFRNRVHNETNIDSTFATSLKSNCTIDTGDDENLSSLDITTPVWFDNGYFKNLLSSKGLLHSDQQLFSGGSTDSLVTKYSNNAETFYQDFSNAMLKMSNLSLLTGTAGQIRTNCRKIN</sequence>
<dbReference type="InterPro" id="IPR033905">
    <property type="entry name" value="Secretory_peroxidase"/>
</dbReference>
<dbReference type="InterPro" id="IPR010255">
    <property type="entry name" value="Haem_peroxidase_sf"/>
</dbReference>
<keyword evidence="11" id="KW-0325">Glycoprotein</keyword>
<evidence type="ECO:0000256" key="13">
    <source>
        <dbReference type="PIRSR" id="PIRSR600823-3"/>
    </source>
</evidence>
<dbReference type="CDD" id="cd00693">
    <property type="entry name" value="secretory_peroxidase"/>
    <property type="match status" value="1"/>
</dbReference>
<evidence type="ECO:0000259" key="17">
    <source>
        <dbReference type="PROSITE" id="PS50873"/>
    </source>
</evidence>
<keyword evidence="5" id="KW-0349">Heme</keyword>
<dbReference type="SUPFAM" id="SSF48113">
    <property type="entry name" value="Heme-dependent peroxidases"/>
    <property type="match status" value="1"/>
</dbReference>
<dbReference type="GO" id="GO:0042744">
    <property type="term" value="P:hydrogen peroxide catabolic process"/>
    <property type="evidence" value="ECO:0007669"/>
    <property type="project" value="InterPro"/>
</dbReference>
<dbReference type="Pfam" id="PF00141">
    <property type="entry name" value="peroxidase"/>
    <property type="match status" value="1"/>
</dbReference>
<evidence type="ECO:0000256" key="4">
    <source>
        <dbReference type="ARBA" id="ARBA00022559"/>
    </source>
</evidence>
<organism evidence="18 19">
    <name type="scientific">Morus notabilis</name>
    <dbReference type="NCBI Taxonomy" id="981085"/>
    <lineage>
        <taxon>Eukaryota</taxon>
        <taxon>Viridiplantae</taxon>
        <taxon>Streptophyta</taxon>
        <taxon>Embryophyta</taxon>
        <taxon>Tracheophyta</taxon>
        <taxon>Spermatophyta</taxon>
        <taxon>Magnoliopsida</taxon>
        <taxon>eudicotyledons</taxon>
        <taxon>Gunneridae</taxon>
        <taxon>Pentapetalae</taxon>
        <taxon>rosids</taxon>
        <taxon>fabids</taxon>
        <taxon>Rosales</taxon>
        <taxon>Moraceae</taxon>
        <taxon>Moreae</taxon>
        <taxon>Morus</taxon>
    </lineage>
</organism>
<dbReference type="eggNOG" id="ENOG502QU1K">
    <property type="taxonomic scope" value="Eukaryota"/>
</dbReference>
<evidence type="ECO:0000256" key="16">
    <source>
        <dbReference type="SAM" id="MobiDB-lite"/>
    </source>
</evidence>
<feature type="binding site" evidence="13">
    <location>
        <position position="195"/>
    </location>
    <ligand>
        <name>Ca(2+)</name>
        <dbReference type="ChEBI" id="CHEBI:29108"/>
        <label>2</label>
    </ligand>
</feature>
<feature type="disulfide bond" evidence="14">
    <location>
        <begin position="74"/>
        <end position="268"/>
    </location>
</feature>
<feature type="binding site" evidence="12">
    <location>
        <position position="116"/>
    </location>
    <ligand>
        <name>substrate</name>
    </ligand>
</feature>
<feature type="binding site" evidence="13">
    <location>
        <position position="29"/>
    </location>
    <ligand>
        <name>Ca(2+)</name>
        <dbReference type="ChEBI" id="CHEBI:29108"/>
        <label>1</label>
    </ligand>
</feature>
<gene>
    <name evidence="18" type="ORF">L484_002221</name>
</gene>
<feature type="binding site" evidence="13">
    <location>
        <position position="41"/>
    </location>
    <ligand>
        <name>Ca(2+)</name>
        <dbReference type="ChEBI" id="CHEBI:29108"/>
        <label>1</label>
    </ligand>
</feature>
<feature type="binding site" evidence="13">
    <location>
        <position position="27"/>
    </location>
    <ligand>
        <name>Ca(2+)</name>
        <dbReference type="ChEBI" id="CHEBI:29108"/>
        <label>1</label>
    </ligand>
</feature>
<dbReference type="Proteomes" id="UP000030645">
    <property type="component" value="Unassembled WGS sequence"/>
</dbReference>
<reference evidence="19" key="1">
    <citation type="submission" date="2013-01" db="EMBL/GenBank/DDBJ databases">
        <title>Draft Genome Sequence of a Mulberry Tree, Morus notabilis C.K. Schneid.</title>
        <authorList>
            <person name="He N."/>
            <person name="Zhao S."/>
        </authorList>
    </citation>
    <scope>NUCLEOTIDE SEQUENCE</scope>
</reference>
<dbReference type="PANTHER" id="PTHR31388:SF257">
    <property type="entry name" value="PEROXIDASE"/>
    <property type="match status" value="1"/>
</dbReference>
<evidence type="ECO:0000256" key="10">
    <source>
        <dbReference type="ARBA" id="ARBA00023157"/>
    </source>
</evidence>
<comment type="catalytic activity">
    <reaction evidence="1">
        <text>2 a phenolic donor + H2O2 = 2 a phenolic radical donor + 2 H2O</text>
        <dbReference type="Rhea" id="RHEA:56136"/>
        <dbReference type="ChEBI" id="CHEBI:15377"/>
        <dbReference type="ChEBI" id="CHEBI:16240"/>
        <dbReference type="ChEBI" id="CHEBI:139520"/>
        <dbReference type="ChEBI" id="CHEBI:139521"/>
        <dbReference type="EC" id="1.11.1.7"/>
    </reaction>
</comment>
<comment type="function">
    <text evidence="2">Removal of H(2)O(2), oxidation of toxic reductants, biosynthesis and degradation of lignin, suberization, auxin catabolism, response to environmental stresses such as wounding, pathogen attack and oxidative stress. These functions might be dependent on each isozyme/isoform in each plant tissue.</text>
</comment>
<feature type="domain" description="Plant heme peroxidase family profile" evidence="17">
    <location>
        <begin position="24"/>
        <end position="272"/>
    </location>
</feature>
<dbReference type="GO" id="GO:0140825">
    <property type="term" value="F:lactoperoxidase activity"/>
    <property type="evidence" value="ECO:0007669"/>
    <property type="project" value="UniProtKB-EC"/>
</dbReference>
<feature type="disulfide bond" evidence="14">
    <location>
        <begin position="153"/>
        <end position="178"/>
    </location>
</feature>
<dbReference type="InterPro" id="IPR000823">
    <property type="entry name" value="Peroxidase_pln"/>
</dbReference>
<feature type="compositionally biased region" description="Basic and acidic residues" evidence="16">
    <location>
        <begin position="1"/>
        <end position="13"/>
    </location>
</feature>
<keyword evidence="9 13" id="KW-0408">Iron</keyword>
<dbReference type="FunFam" id="1.10.420.10:FF:000006">
    <property type="entry name" value="Peroxidase"/>
    <property type="match status" value="1"/>
</dbReference>
<evidence type="ECO:0000256" key="2">
    <source>
        <dbReference type="ARBA" id="ARBA00002322"/>
    </source>
</evidence>
<keyword evidence="19" id="KW-1185">Reference proteome</keyword>
<comment type="cofactor">
    <cofactor evidence="13">
        <name>Ca(2+)</name>
        <dbReference type="ChEBI" id="CHEBI:29108"/>
    </cofactor>
    <text evidence="13">Binds 2 calcium ions per subunit.</text>
</comment>
<dbReference type="PRINTS" id="PR00458">
    <property type="entry name" value="PEROXIDASE"/>
</dbReference>
<dbReference type="EMBL" id="KE343380">
    <property type="protein sequence ID" value="EXB28413.1"/>
    <property type="molecule type" value="Genomic_DNA"/>
</dbReference>
<evidence type="ECO:0000256" key="3">
    <source>
        <dbReference type="ARBA" id="ARBA00012313"/>
    </source>
</evidence>
<evidence type="ECO:0000256" key="5">
    <source>
        <dbReference type="ARBA" id="ARBA00022617"/>
    </source>
</evidence>
<keyword evidence="7 13" id="KW-0106">Calcium</keyword>
<dbReference type="InterPro" id="IPR002016">
    <property type="entry name" value="Haem_peroxidase"/>
</dbReference>
<evidence type="ECO:0000256" key="11">
    <source>
        <dbReference type="ARBA" id="ARBA00023180"/>
    </source>
</evidence>
<feature type="binding site" description="axial binding residue" evidence="13">
    <location>
        <position position="146"/>
    </location>
    <ligand>
        <name>heme b</name>
        <dbReference type="ChEBI" id="CHEBI:60344"/>
    </ligand>
    <ligandPart>
        <name>Fe</name>
        <dbReference type="ChEBI" id="CHEBI:18248"/>
    </ligandPart>
</feature>
<evidence type="ECO:0000313" key="18">
    <source>
        <dbReference type="EMBL" id="EXB28413.1"/>
    </source>
</evidence>
<evidence type="ECO:0000256" key="7">
    <source>
        <dbReference type="ARBA" id="ARBA00022837"/>
    </source>
</evidence>
<dbReference type="STRING" id="981085.W9QM95"/>
<keyword evidence="10 14" id="KW-1015">Disulfide bond</keyword>
<dbReference type="GO" id="GO:0020037">
    <property type="term" value="F:heme binding"/>
    <property type="evidence" value="ECO:0007669"/>
    <property type="project" value="InterPro"/>
</dbReference>
<feature type="region of interest" description="Disordered" evidence="16">
    <location>
        <begin position="1"/>
        <end position="26"/>
    </location>
</feature>
<accession>W9QM95</accession>
<feature type="binding site" evidence="13">
    <location>
        <position position="25"/>
    </location>
    <ligand>
        <name>Ca(2+)</name>
        <dbReference type="ChEBI" id="CHEBI:29108"/>
        <label>1</label>
    </ligand>
</feature>
<feature type="binding site" evidence="13">
    <location>
        <position position="192"/>
    </location>
    <ligand>
        <name>Ca(2+)</name>
        <dbReference type="ChEBI" id="CHEBI:29108"/>
        <label>2</label>
    </ligand>
</feature>
<protein>
    <recommendedName>
        <fullName evidence="3">peroxidase</fullName>
        <ecNumber evidence="3">1.11.1.7</ecNumber>
    </recommendedName>
</protein>
<name>W9QM95_9ROSA</name>
<evidence type="ECO:0000313" key="19">
    <source>
        <dbReference type="Proteomes" id="UP000030645"/>
    </source>
</evidence>
<dbReference type="GO" id="GO:0006979">
    <property type="term" value="P:response to oxidative stress"/>
    <property type="evidence" value="ECO:0007669"/>
    <property type="project" value="InterPro"/>
</dbReference>
<dbReference type="GO" id="GO:0046872">
    <property type="term" value="F:metal ion binding"/>
    <property type="evidence" value="ECO:0007669"/>
    <property type="project" value="UniProtKB-KW"/>
</dbReference>
<dbReference type="PANTHER" id="PTHR31388">
    <property type="entry name" value="PEROXIDASE 72-RELATED"/>
    <property type="match status" value="1"/>
</dbReference>
<evidence type="ECO:0000256" key="14">
    <source>
        <dbReference type="PIRSR" id="PIRSR600823-5"/>
    </source>
</evidence>
<dbReference type="Gene3D" id="1.10.520.10">
    <property type="match status" value="1"/>
</dbReference>
<evidence type="ECO:0000256" key="1">
    <source>
        <dbReference type="ARBA" id="ARBA00000189"/>
    </source>
</evidence>